<dbReference type="EMBL" id="JAVDWO010000007">
    <property type="protein sequence ID" value="MDR7193386.1"/>
    <property type="molecule type" value="Genomic_DNA"/>
</dbReference>
<sequence length="120" mass="12680">MSIRHDVYSEVVAMGAPGRTALVARLMARGLSMRSAQTTISDMIATGQLLCGAGRALNRTLRPGRPPVLRKINPETAARRAALAQSPLGRERVNESTSALQPIWPAVNGAPIGGLRPCIA</sequence>
<gene>
    <name evidence="1" type="ORF">J2W68_002120</name>
</gene>
<protein>
    <recommendedName>
        <fullName evidence="3">KfrA N-terminal DNA-binding domain-containing protein</fullName>
    </recommendedName>
</protein>
<keyword evidence="2" id="KW-1185">Reference proteome</keyword>
<dbReference type="RefSeq" id="WP_310235539.1">
    <property type="nucleotide sequence ID" value="NZ_JAVDWO010000007.1"/>
</dbReference>
<evidence type="ECO:0000313" key="2">
    <source>
        <dbReference type="Proteomes" id="UP001256588"/>
    </source>
</evidence>
<proteinExistence type="predicted"/>
<evidence type="ECO:0008006" key="3">
    <source>
        <dbReference type="Google" id="ProtNLM"/>
    </source>
</evidence>
<name>A0ABU1XZ88_9GAMM</name>
<dbReference type="Proteomes" id="UP001256588">
    <property type="component" value="Unassembled WGS sequence"/>
</dbReference>
<evidence type="ECO:0000313" key="1">
    <source>
        <dbReference type="EMBL" id="MDR7193386.1"/>
    </source>
</evidence>
<accession>A0ABU1XZ88</accession>
<comment type="caution">
    <text evidence="1">The sequence shown here is derived from an EMBL/GenBank/DDBJ whole genome shotgun (WGS) entry which is preliminary data.</text>
</comment>
<organism evidence="1 2">
    <name type="scientific">Luteimonas terrae</name>
    <dbReference type="NCBI Taxonomy" id="1530191"/>
    <lineage>
        <taxon>Bacteria</taxon>
        <taxon>Pseudomonadati</taxon>
        <taxon>Pseudomonadota</taxon>
        <taxon>Gammaproteobacteria</taxon>
        <taxon>Lysobacterales</taxon>
        <taxon>Lysobacteraceae</taxon>
        <taxon>Luteimonas</taxon>
    </lineage>
</organism>
<reference evidence="1 2" key="1">
    <citation type="submission" date="2023-07" db="EMBL/GenBank/DDBJ databases">
        <title>Sorghum-associated microbial communities from plants grown in Nebraska, USA.</title>
        <authorList>
            <person name="Schachtman D."/>
        </authorList>
    </citation>
    <scope>NUCLEOTIDE SEQUENCE [LARGE SCALE GENOMIC DNA]</scope>
    <source>
        <strain evidence="1 2">4099</strain>
    </source>
</reference>